<dbReference type="InterPro" id="IPR016024">
    <property type="entry name" value="ARM-type_fold"/>
</dbReference>
<keyword evidence="4" id="KW-0539">Nucleus</keyword>
<evidence type="ECO:0000256" key="2">
    <source>
        <dbReference type="ARBA" id="ARBA00022527"/>
    </source>
</evidence>
<protein>
    <recommendedName>
        <fullName evidence="5">UME domain-containing protein</fullName>
    </recommendedName>
</protein>
<evidence type="ECO:0000259" key="5">
    <source>
        <dbReference type="SMART" id="SM00802"/>
    </source>
</evidence>
<dbReference type="InterPro" id="IPR011989">
    <property type="entry name" value="ARM-like"/>
</dbReference>
<dbReference type="GO" id="GO:0004674">
    <property type="term" value="F:protein serine/threonine kinase activity"/>
    <property type="evidence" value="ECO:0007669"/>
    <property type="project" value="UniProtKB-KW"/>
</dbReference>
<dbReference type="PANTHER" id="PTHR11139">
    <property type="entry name" value="ATAXIA TELANGIECTASIA MUTATED ATM -RELATED"/>
    <property type="match status" value="1"/>
</dbReference>
<keyword evidence="2" id="KW-0808">Transferase</keyword>
<dbReference type="GO" id="GO:0005694">
    <property type="term" value="C:chromosome"/>
    <property type="evidence" value="ECO:0007669"/>
    <property type="project" value="TreeGrafter"/>
</dbReference>
<keyword evidence="3" id="KW-0227">DNA damage</keyword>
<keyword evidence="2" id="KW-0418">Kinase</keyword>
<proteinExistence type="predicted"/>
<dbReference type="GO" id="GO:0000077">
    <property type="term" value="P:DNA damage checkpoint signaling"/>
    <property type="evidence" value="ECO:0007669"/>
    <property type="project" value="TreeGrafter"/>
</dbReference>
<dbReference type="SUPFAM" id="SSF48371">
    <property type="entry name" value="ARM repeat"/>
    <property type="match status" value="1"/>
</dbReference>
<name>A0AAP0RXB9_LIQFO</name>
<dbReference type="GO" id="GO:0006281">
    <property type="term" value="P:DNA repair"/>
    <property type="evidence" value="ECO:0007669"/>
    <property type="project" value="TreeGrafter"/>
</dbReference>
<evidence type="ECO:0000256" key="4">
    <source>
        <dbReference type="ARBA" id="ARBA00023242"/>
    </source>
</evidence>
<dbReference type="Proteomes" id="UP001415857">
    <property type="component" value="Unassembled WGS sequence"/>
</dbReference>
<dbReference type="SMART" id="SM00802">
    <property type="entry name" value="UME"/>
    <property type="match status" value="1"/>
</dbReference>
<organism evidence="6 7">
    <name type="scientific">Liquidambar formosana</name>
    <name type="common">Formosan gum</name>
    <dbReference type="NCBI Taxonomy" id="63359"/>
    <lineage>
        <taxon>Eukaryota</taxon>
        <taxon>Viridiplantae</taxon>
        <taxon>Streptophyta</taxon>
        <taxon>Embryophyta</taxon>
        <taxon>Tracheophyta</taxon>
        <taxon>Spermatophyta</taxon>
        <taxon>Magnoliopsida</taxon>
        <taxon>eudicotyledons</taxon>
        <taxon>Gunneridae</taxon>
        <taxon>Pentapetalae</taxon>
        <taxon>Saxifragales</taxon>
        <taxon>Altingiaceae</taxon>
        <taxon>Liquidambar</taxon>
    </lineage>
</organism>
<keyword evidence="2" id="KW-0723">Serine/threonine-protein kinase</keyword>
<dbReference type="PANTHER" id="PTHR11139:SF69">
    <property type="entry name" value="SERINE_THREONINE-PROTEIN KINASE ATR"/>
    <property type="match status" value="1"/>
</dbReference>
<comment type="caution">
    <text evidence="6">The sequence shown here is derived from an EMBL/GenBank/DDBJ whole genome shotgun (WGS) entry which is preliminary data.</text>
</comment>
<feature type="domain" description="UME" evidence="5">
    <location>
        <begin position="1104"/>
        <end position="1210"/>
    </location>
</feature>
<evidence type="ECO:0000256" key="3">
    <source>
        <dbReference type="ARBA" id="ARBA00022763"/>
    </source>
</evidence>
<gene>
    <name evidence="6" type="ORF">L1049_014489</name>
</gene>
<dbReference type="GO" id="GO:0005634">
    <property type="term" value="C:nucleus"/>
    <property type="evidence" value="ECO:0007669"/>
    <property type="project" value="UniProtKB-SubCell"/>
</dbReference>
<keyword evidence="7" id="KW-1185">Reference proteome</keyword>
<dbReference type="EMBL" id="JBBPBK010000004">
    <property type="protein sequence ID" value="KAK9286109.1"/>
    <property type="molecule type" value="Genomic_DNA"/>
</dbReference>
<dbReference type="InterPro" id="IPR012993">
    <property type="entry name" value="UME"/>
</dbReference>
<accession>A0AAP0RXB9</accession>
<dbReference type="GO" id="GO:0000723">
    <property type="term" value="P:telomere maintenance"/>
    <property type="evidence" value="ECO:0007669"/>
    <property type="project" value="TreeGrafter"/>
</dbReference>
<evidence type="ECO:0000313" key="6">
    <source>
        <dbReference type="EMBL" id="KAK9286109.1"/>
    </source>
</evidence>
<dbReference type="InterPro" id="IPR050517">
    <property type="entry name" value="DDR_Repair_Kinase"/>
</dbReference>
<reference evidence="6 7" key="1">
    <citation type="journal article" date="2024" name="Plant J.">
        <title>Genome sequences and population genomics reveal climatic adaptation and genomic divergence between two closely related sweetgum species.</title>
        <authorList>
            <person name="Xu W.Q."/>
            <person name="Ren C.Q."/>
            <person name="Zhang X.Y."/>
            <person name="Comes H.P."/>
            <person name="Liu X.H."/>
            <person name="Li Y.G."/>
            <person name="Kettle C.J."/>
            <person name="Jalonen R."/>
            <person name="Gaisberger H."/>
            <person name="Ma Y.Z."/>
            <person name="Qiu Y.X."/>
        </authorList>
    </citation>
    <scope>NUCLEOTIDE SEQUENCE [LARGE SCALE GENOMIC DNA]</scope>
    <source>
        <strain evidence="6">Hangzhou</strain>
    </source>
</reference>
<evidence type="ECO:0000256" key="1">
    <source>
        <dbReference type="ARBA" id="ARBA00004123"/>
    </source>
</evidence>
<comment type="subcellular location">
    <subcellularLocation>
        <location evidence="1">Nucleus</location>
    </subcellularLocation>
</comment>
<sequence length="1488" mass="166292">MANLSSLVHELRERIAASSSSPPNNGDDDALEIRFRAVLPNLLNAYVVPSSSANEREVIAVLKLISHTAKNFPGVFYHGKASAVVPVIGRILPFFAEPAFRSRHGVIFETVGTLLSLLRTGERDAYRQFFIDLMLAVEDLLYIASICVDKSRITESSRVSLKCFCESFSEICGYPALLSDLPVCSKPNDGPGILIDLTDKQRWQPFATWIIKLLSKCLTEGTLFVEGLINASFVSAACTLLCYGDADLHMACFDFARIIEGVIDYDIVPHENLIQSISSILSEDGEGLPVFRNTVYDSSIGGCLHAVHSSCPDDVVKLTAADLVYVFSRSVQRTKSPELKAALCSSYIRIAKTCPPHIWRPESLVYMLCSSEPCFPLIDCFRVALCILGPDRVGGRTTNDSSMGATTSSEKGIESSRVGKKRAIQDLDYHKIKRQKVDEEILASNANVGVAGKLTDVIKCGREEEHADSMRTSLLSFVELLEPLGAEANSLKPEVALTALSMLCIAFCKFPETTLSLCIFQKMHAWIPWICDKAKQGSSITLDLSIYLEAVHSILLLRNPLILENTLFRNKGDDADLIPVVLKLPWKHSLVVTEPYPPWKTKSLSVQVLSKIGPSLKAESYLEVLDLGLHDEAEEVRMEAVISMPVIVLWSGLGVLTHMFRRLEFLGKDKLEKIKKILPFSLGFLACLYGSCSAVDAVDRSACKFCLNIENDKPSLTVDHLLQGFWCSRCDRRVECSNEQYSKIIHPPDIEIIEIDVDCDFIHLQSLFFKLLYDESSEEVQVACVEMIRRILIHGPRAILLETRSEWIKCIEFLLLHRTKAMREAFCTQIPFFLEDPILSSLFLDGEASNKTKEQKFLDKIKHALAAAEDPQIFETLLESTSEIMIAVDIHSQLFLFSLILLVDQLDNPHVTVRLTASRLIHRSCYFHVKGGFELILSKVVHIRNELFDYLSVRLQSRPKMVREFAEAVIGVETEELVKKMIPVILPKLVVTQQDNDQAVITLYELAKCLNTDMVPLIVNWLPKVLAFALHRADGQELRAALQFYHVQTGSDNQEIFAAALPALLDELVCFLDDGDLDEINIRLARVPQMIKEVARVLTGTEDLPSFLRNHFVGLLNSIDRKMLHTENLSLQKQALKCIEMLIKMMGSNLSTYVPKLMVLLMHAIDKESLQSEGLSVLHFFIEQLEKVSPSSTKHVISQVFAALIPFLEREKENPSIHLNKVVKILEELVLENKAILKQHIREFPPLPSIPALVEVNRVIQEARGSMTLKDQLRDVVDGLNHENLNVRYMVACELSKLLNLRREDVTSLITGEVDSDMDVLSSLITSLLRGCAEESRTVVGQRLKLVCADCLGALGAVDPAKVKCFLCQRFKIECSDDDLIFELIHKHLARAFRAAPDTIIQDSAALAIQELLKIAGCEASLDENVAASTSQMLKNKEPLKVSASGITGADDNSEMRRGHRLWGRFSNYVKEIIAPCLTSRFQLPNVG</sequence>
<evidence type="ECO:0000313" key="7">
    <source>
        <dbReference type="Proteomes" id="UP001415857"/>
    </source>
</evidence>
<dbReference type="Pfam" id="PF08064">
    <property type="entry name" value="UME"/>
    <property type="match status" value="1"/>
</dbReference>
<dbReference type="Gene3D" id="1.25.10.10">
    <property type="entry name" value="Leucine-rich Repeat Variant"/>
    <property type="match status" value="1"/>
</dbReference>